<evidence type="ECO:0000256" key="2">
    <source>
        <dbReference type="ARBA" id="ARBA00022515"/>
    </source>
</evidence>
<dbReference type="NCBIfam" id="TIGR01391">
    <property type="entry name" value="dnaG"/>
    <property type="match status" value="1"/>
</dbReference>
<dbReference type="Gene3D" id="6.10.140.360">
    <property type="match status" value="1"/>
</dbReference>
<feature type="domain" description="Toprim" evidence="15">
    <location>
        <begin position="262"/>
        <end position="343"/>
    </location>
</feature>
<reference evidence="16 17" key="1">
    <citation type="submission" date="2014-10" db="EMBL/GenBank/DDBJ databases">
        <title>Draft genome of phytase producing Bacillus ginsengihumi strain M2.11.</title>
        <authorList>
            <person name="Toymentseva A."/>
            <person name="Boulygina E.A."/>
            <person name="Kazakov S.V."/>
            <person name="Kayumov I."/>
            <person name="Suleimanova A.D."/>
            <person name="Mardanova A.M."/>
            <person name="Maria S.N."/>
            <person name="Sergey M.Y."/>
            <person name="Sharipova M.R."/>
        </authorList>
    </citation>
    <scope>NUCLEOTIDE SEQUENCE [LARGE SCALE GENOMIC DNA]</scope>
    <source>
        <strain evidence="16 17">M2.11</strain>
    </source>
</reference>
<dbReference type="PANTHER" id="PTHR30313">
    <property type="entry name" value="DNA PRIMASE"/>
    <property type="match status" value="1"/>
</dbReference>
<evidence type="ECO:0000256" key="11">
    <source>
        <dbReference type="ARBA" id="ARBA00023163"/>
    </source>
</evidence>
<feature type="zinc finger region" description="CHC2-type" evidence="12 14">
    <location>
        <begin position="40"/>
        <end position="64"/>
    </location>
</feature>
<keyword evidence="2 12" id="KW-0639">Primosome</keyword>
<dbReference type="SUPFAM" id="SSF48024">
    <property type="entry name" value="N-terminal domain of DnaB helicase"/>
    <property type="match status" value="1"/>
</dbReference>
<dbReference type="OrthoDB" id="9803773at2"/>
<dbReference type="RefSeq" id="WP_035354769.1">
    <property type="nucleotide sequence ID" value="NZ_JBCNCG010000023.1"/>
</dbReference>
<keyword evidence="6 12" id="KW-0479">Metal-binding</keyword>
<dbReference type="InterPro" id="IPR007693">
    <property type="entry name" value="DNA_helicase_DnaB-like_N"/>
</dbReference>
<keyword evidence="5 12" id="KW-0235">DNA replication</keyword>
<dbReference type="GO" id="GO:0006269">
    <property type="term" value="P:DNA replication, synthesis of primer"/>
    <property type="evidence" value="ECO:0007669"/>
    <property type="project" value="UniProtKB-UniRule"/>
</dbReference>
<dbReference type="InterPro" id="IPR050219">
    <property type="entry name" value="DnaG_primase"/>
</dbReference>
<keyword evidence="11 12" id="KW-0804">Transcription</keyword>
<dbReference type="InterPro" id="IPR030846">
    <property type="entry name" value="DnaG_bac"/>
</dbReference>
<dbReference type="InterPro" id="IPR002694">
    <property type="entry name" value="Znf_CHC2"/>
</dbReference>
<comment type="subunit">
    <text evidence="12">Monomer. Interacts with DnaB.</text>
</comment>
<dbReference type="SUPFAM" id="SSF57783">
    <property type="entry name" value="Zinc beta-ribbon"/>
    <property type="match status" value="1"/>
</dbReference>
<evidence type="ECO:0000256" key="5">
    <source>
        <dbReference type="ARBA" id="ARBA00022705"/>
    </source>
</evidence>
<evidence type="ECO:0000256" key="8">
    <source>
        <dbReference type="ARBA" id="ARBA00022833"/>
    </source>
</evidence>
<dbReference type="Gene3D" id="3.40.1360.10">
    <property type="match status" value="1"/>
</dbReference>
<dbReference type="PIRSF" id="PIRSF002811">
    <property type="entry name" value="DnaG"/>
    <property type="match status" value="1"/>
</dbReference>
<dbReference type="GO" id="GO:0008270">
    <property type="term" value="F:zinc ion binding"/>
    <property type="evidence" value="ECO:0007669"/>
    <property type="project" value="UniProtKB-UniRule"/>
</dbReference>
<dbReference type="Pfam" id="PF13155">
    <property type="entry name" value="Toprim_2"/>
    <property type="match status" value="1"/>
</dbReference>
<comment type="caution">
    <text evidence="16">The sequence shown here is derived from an EMBL/GenBank/DDBJ whole genome shotgun (WGS) entry which is preliminary data.</text>
</comment>
<dbReference type="InterPro" id="IPR006295">
    <property type="entry name" value="DNA_primase_DnaG"/>
</dbReference>
<organism evidence="16 17">
    <name type="scientific">Heyndrickxia ginsengihumi</name>
    <dbReference type="NCBI Taxonomy" id="363870"/>
    <lineage>
        <taxon>Bacteria</taxon>
        <taxon>Bacillati</taxon>
        <taxon>Bacillota</taxon>
        <taxon>Bacilli</taxon>
        <taxon>Bacillales</taxon>
        <taxon>Bacillaceae</taxon>
        <taxon>Heyndrickxia</taxon>
    </lineage>
</organism>
<proteinExistence type="inferred from homology"/>
<dbReference type="InterPro" id="IPR006171">
    <property type="entry name" value="TOPRIM_dom"/>
</dbReference>
<keyword evidence="4 12" id="KW-0548">Nucleotidyltransferase</keyword>
<dbReference type="SMART" id="SM00400">
    <property type="entry name" value="ZnF_CHCC"/>
    <property type="match status" value="1"/>
</dbReference>
<dbReference type="EC" id="2.7.7.101" evidence="12"/>
<dbReference type="Pfam" id="PF01807">
    <property type="entry name" value="Zn_ribbon_DnaG"/>
    <property type="match status" value="1"/>
</dbReference>
<dbReference type="Pfam" id="PF08275">
    <property type="entry name" value="DNAG_N"/>
    <property type="match status" value="1"/>
</dbReference>
<dbReference type="CDD" id="cd03364">
    <property type="entry name" value="TOPRIM_DnaG_primases"/>
    <property type="match status" value="1"/>
</dbReference>
<dbReference type="InterPro" id="IPR013264">
    <property type="entry name" value="DNAG_N"/>
</dbReference>
<keyword evidence="7 12" id="KW-0863">Zinc-finger</keyword>
<keyword evidence="8 12" id="KW-0862">Zinc</keyword>
<dbReference type="GO" id="GO:0003899">
    <property type="term" value="F:DNA-directed RNA polymerase activity"/>
    <property type="evidence" value="ECO:0007669"/>
    <property type="project" value="UniProtKB-UniRule"/>
</dbReference>
<sequence>MFERIPEETINEIRQSVDIVDVISEYVQLKKQGRNYFGLCPFHGENTPSFSVSADKQIFHCFGCGAGGNAISFIMDIEGIPFQEAVVKLAEKANIHLDIQTHSEDENNINSEHVQMFKAHELLQKLYHHLLVHTKEGQQALQYLHQRGFTDESIEKFQLGYSLPNWDFAIKLLQKRGFSLPILEKAGLIIKNERDQNYFDRFRNRIMFPILDAKGRTIAFAGRAIDEHDSPKYLNSPETSIFNKSSLLYNLHYARSFIRKKQQAVIFEGYADVISADKAEVYNGIATMGTSLTPEHVQIIRRMTDNIIICYDSDKAGILAAYRAGTMLSESGCEVRVAHMPNGLDPDDYIKQFGSDKFRNDVIGASQTFMSFKMDYYRMNRNLQNEGEKLQYIEDVLKEIIKLDSAIEKDLYLRQISEEFSLSLEALKEQEREMSDQGAKKKRTFNEPAVTQHGIPTASKQVLPAHLTAERRLLAHMLKNGDIAYKVRELLDGNVFYTDEHQAIYTYLLGYYEDGNSPDVSAFLSYIKDKKLQQLVVEIDMMTLNEELTDQELHDYVNYVQKYQKILIIKNKQKEQKEAEKQNDLQKAFMLANEIIQLRKSLT</sequence>
<evidence type="ECO:0000256" key="12">
    <source>
        <dbReference type="HAMAP-Rule" id="MF_00974"/>
    </source>
</evidence>
<dbReference type="InterPro" id="IPR037068">
    <property type="entry name" value="DNA_primase_core_N_sf"/>
</dbReference>
<evidence type="ECO:0000259" key="15">
    <source>
        <dbReference type="PROSITE" id="PS50880"/>
    </source>
</evidence>
<comment type="function">
    <text evidence="12 13">RNA polymerase that catalyzes the synthesis of short RNA molecules used as primers for DNA polymerase during DNA replication.</text>
</comment>
<keyword evidence="10 12" id="KW-0238">DNA-binding</keyword>
<dbReference type="GO" id="GO:0005737">
    <property type="term" value="C:cytoplasm"/>
    <property type="evidence" value="ECO:0007669"/>
    <property type="project" value="TreeGrafter"/>
</dbReference>
<protein>
    <recommendedName>
        <fullName evidence="12 13">DNA primase</fullName>
        <ecNumber evidence="12">2.7.7.101</ecNumber>
    </recommendedName>
</protein>
<dbReference type="InterPro" id="IPR034151">
    <property type="entry name" value="TOPRIM_DnaG_bac"/>
</dbReference>
<dbReference type="GO" id="GO:0003677">
    <property type="term" value="F:DNA binding"/>
    <property type="evidence" value="ECO:0007669"/>
    <property type="project" value="UniProtKB-KW"/>
</dbReference>
<comment type="catalytic activity">
    <reaction evidence="12">
        <text>ssDNA + n NTP = ssDNA/pppN(pN)n-1 hybrid + (n-1) diphosphate.</text>
        <dbReference type="EC" id="2.7.7.101"/>
    </reaction>
</comment>
<dbReference type="HAMAP" id="MF_00974">
    <property type="entry name" value="DNA_primase_DnaG"/>
    <property type="match status" value="1"/>
</dbReference>
<evidence type="ECO:0000256" key="3">
    <source>
        <dbReference type="ARBA" id="ARBA00022679"/>
    </source>
</evidence>
<keyword evidence="3 12" id="KW-0808">Transferase</keyword>
<evidence type="ECO:0000256" key="6">
    <source>
        <dbReference type="ARBA" id="ARBA00022723"/>
    </source>
</evidence>
<dbReference type="SMART" id="SM00493">
    <property type="entry name" value="TOPRIM"/>
    <property type="match status" value="1"/>
</dbReference>
<evidence type="ECO:0000256" key="4">
    <source>
        <dbReference type="ARBA" id="ARBA00022695"/>
    </source>
</evidence>
<dbReference type="SUPFAM" id="SSF56731">
    <property type="entry name" value="DNA primase core"/>
    <property type="match status" value="1"/>
</dbReference>
<keyword evidence="9" id="KW-0460">Magnesium</keyword>
<evidence type="ECO:0000256" key="7">
    <source>
        <dbReference type="ARBA" id="ARBA00022771"/>
    </source>
</evidence>
<dbReference type="GO" id="GO:0005524">
    <property type="term" value="F:ATP binding"/>
    <property type="evidence" value="ECO:0007669"/>
    <property type="project" value="InterPro"/>
</dbReference>
<evidence type="ECO:0000256" key="9">
    <source>
        <dbReference type="ARBA" id="ARBA00022842"/>
    </source>
</evidence>
<dbReference type="Gene3D" id="3.90.580.10">
    <property type="entry name" value="Zinc finger, CHC2-type domain"/>
    <property type="match status" value="1"/>
</dbReference>
<comment type="domain">
    <text evidence="12">Contains an N-terminal zinc-binding domain, a central core domain that contains the primase activity, and a C-terminal DnaB-binding domain.</text>
</comment>
<evidence type="ECO:0000313" key="17">
    <source>
        <dbReference type="Proteomes" id="UP000030588"/>
    </source>
</evidence>
<evidence type="ECO:0000256" key="1">
    <source>
        <dbReference type="ARBA" id="ARBA00022478"/>
    </source>
</evidence>
<comment type="similarity">
    <text evidence="12 13">Belongs to the DnaG primase family.</text>
</comment>
<evidence type="ECO:0000313" key="16">
    <source>
        <dbReference type="EMBL" id="KHD85189.1"/>
    </source>
</evidence>
<dbReference type="InterPro" id="IPR016136">
    <property type="entry name" value="DNA_helicase_N/primase_C"/>
</dbReference>
<dbReference type="GO" id="GO:0003678">
    <property type="term" value="F:DNA helicase activity"/>
    <property type="evidence" value="ECO:0007669"/>
    <property type="project" value="InterPro"/>
</dbReference>
<dbReference type="InterPro" id="IPR036977">
    <property type="entry name" value="DNA_primase_Znf_CHC2"/>
</dbReference>
<gene>
    <name evidence="12" type="primary">dnaG</name>
    <name evidence="16" type="ORF">NG54_10515</name>
</gene>
<dbReference type="Pfam" id="PF10410">
    <property type="entry name" value="DnaB_bind"/>
    <property type="match status" value="1"/>
</dbReference>
<dbReference type="GO" id="GO:0000428">
    <property type="term" value="C:DNA-directed RNA polymerase complex"/>
    <property type="evidence" value="ECO:0007669"/>
    <property type="project" value="UniProtKB-KW"/>
</dbReference>
<dbReference type="Proteomes" id="UP000030588">
    <property type="component" value="Unassembled WGS sequence"/>
</dbReference>
<accession>A0A0A6VF45</accession>
<keyword evidence="1 12" id="KW-0240">DNA-directed RNA polymerase</keyword>
<dbReference type="InterPro" id="IPR019475">
    <property type="entry name" value="DNA_primase_DnaB-bd"/>
</dbReference>
<dbReference type="STRING" id="363870.NG54_10515"/>
<dbReference type="Gene3D" id="1.10.860.10">
    <property type="entry name" value="DNAb Helicase, Chain A"/>
    <property type="match status" value="1"/>
</dbReference>
<comment type="cofactor">
    <cofactor evidence="12 13 14">
        <name>Zn(2+)</name>
        <dbReference type="ChEBI" id="CHEBI:29105"/>
    </cofactor>
    <text evidence="12 13 14">Binds 1 zinc ion per monomer.</text>
</comment>
<dbReference type="FunFam" id="3.90.580.10:FF:000001">
    <property type="entry name" value="DNA primase"/>
    <property type="match status" value="1"/>
</dbReference>
<evidence type="ECO:0000256" key="10">
    <source>
        <dbReference type="ARBA" id="ARBA00023125"/>
    </source>
</evidence>
<dbReference type="FunFam" id="3.90.980.10:FF:000001">
    <property type="entry name" value="DNA primase"/>
    <property type="match status" value="1"/>
</dbReference>
<dbReference type="GO" id="GO:1990077">
    <property type="term" value="C:primosome complex"/>
    <property type="evidence" value="ECO:0007669"/>
    <property type="project" value="UniProtKB-KW"/>
</dbReference>
<name>A0A0A6VF45_9BACI</name>
<evidence type="ECO:0000256" key="13">
    <source>
        <dbReference type="PIRNR" id="PIRNR002811"/>
    </source>
</evidence>
<dbReference type="Gene3D" id="3.90.980.10">
    <property type="entry name" value="DNA primase, catalytic core, N-terminal domain"/>
    <property type="match status" value="1"/>
</dbReference>
<dbReference type="Pfam" id="PF00772">
    <property type="entry name" value="DnaB"/>
    <property type="match status" value="1"/>
</dbReference>
<dbReference type="PROSITE" id="PS50880">
    <property type="entry name" value="TOPRIM"/>
    <property type="match status" value="1"/>
</dbReference>
<dbReference type="AlphaFoldDB" id="A0A0A6VF45"/>
<dbReference type="InterPro" id="IPR036185">
    <property type="entry name" value="DNA_heli_DnaB-like_N_sf"/>
</dbReference>
<dbReference type="EMBL" id="JRUN01000029">
    <property type="protein sequence ID" value="KHD85189.1"/>
    <property type="molecule type" value="Genomic_DNA"/>
</dbReference>
<evidence type="ECO:0000256" key="14">
    <source>
        <dbReference type="PIRSR" id="PIRSR002811-1"/>
    </source>
</evidence>
<dbReference type="PANTHER" id="PTHR30313:SF2">
    <property type="entry name" value="DNA PRIMASE"/>
    <property type="match status" value="1"/>
</dbReference>